<gene>
    <name evidence="2" type="ORF">US95_C0019G0006</name>
</gene>
<organism evidence="2 3">
    <name type="scientific">Candidatus Woesebacteria bacterium GW2011_GWB1_38_5</name>
    <dbReference type="NCBI Taxonomy" id="1618568"/>
    <lineage>
        <taxon>Bacteria</taxon>
        <taxon>Candidatus Woeseibacteriota</taxon>
    </lineage>
</organism>
<dbReference type="AlphaFoldDB" id="A0A0G0K4Y1"/>
<dbReference type="InterPro" id="IPR012902">
    <property type="entry name" value="N_methyl_site"/>
</dbReference>
<reference evidence="2 3" key="1">
    <citation type="journal article" date="2015" name="Nature">
        <title>rRNA introns, odd ribosomes, and small enigmatic genomes across a large radiation of phyla.</title>
        <authorList>
            <person name="Brown C.T."/>
            <person name="Hug L.A."/>
            <person name="Thomas B.C."/>
            <person name="Sharon I."/>
            <person name="Castelle C.J."/>
            <person name="Singh A."/>
            <person name="Wilkins M.J."/>
            <person name="Williams K.H."/>
            <person name="Banfield J.F."/>
        </authorList>
    </citation>
    <scope>NUCLEOTIDE SEQUENCE [LARGE SCALE GENOMIC DNA]</scope>
</reference>
<dbReference type="Proteomes" id="UP000034738">
    <property type="component" value="Unassembled WGS sequence"/>
</dbReference>
<comment type="caution">
    <text evidence="2">The sequence shown here is derived from an EMBL/GenBank/DDBJ whole genome shotgun (WGS) entry which is preliminary data.</text>
</comment>
<evidence type="ECO:0000313" key="2">
    <source>
        <dbReference type="EMBL" id="KKQ74773.1"/>
    </source>
</evidence>
<dbReference type="InterPro" id="IPR045584">
    <property type="entry name" value="Pilin-like"/>
</dbReference>
<dbReference type="EMBL" id="LBUY01000019">
    <property type="protein sequence ID" value="KKQ74773.1"/>
    <property type="molecule type" value="Genomic_DNA"/>
</dbReference>
<evidence type="ECO:0008006" key="4">
    <source>
        <dbReference type="Google" id="ProtNLM"/>
    </source>
</evidence>
<name>A0A0G0K4Y1_9BACT</name>
<dbReference type="SUPFAM" id="SSF54523">
    <property type="entry name" value="Pili subunits"/>
    <property type="match status" value="1"/>
</dbReference>
<dbReference type="Gene3D" id="3.30.700.10">
    <property type="entry name" value="Glycoprotein, Type 4 Pilin"/>
    <property type="match status" value="1"/>
</dbReference>
<dbReference type="Pfam" id="PF07963">
    <property type="entry name" value="N_methyl"/>
    <property type="match status" value="1"/>
</dbReference>
<evidence type="ECO:0000313" key="3">
    <source>
        <dbReference type="Proteomes" id="UP000034738"/>
    </source>
</evidence>
<feature type="transmembrane region" description="Helical" evidence="1">
    <location>
        <begin position="6"/>
        <end position="26"/>
    </location>
</feature>
<keyword evidence="1" id="KW-0812">Transmembrane</keyword>
<evidence type="ECO:0000256" key="1">
    <source>
        <dbReference type="SAM" id="Phobius"/>
    </source>
</evidence>
<proteinExistence type="predicted"/>
<accession>A0A0G0K4Y1</accession>
<keyword evidence="1" id="KW-1133">Transmembrane helix</keyword>
<dbReference type="PROSITE" id="PS00409">
    <property type="entry name" value="PROKAR_NTER_METHYL"/>
    <property type="match status" value="1"/>
</dbReference>
<sequence>MNMKGVTLLETMVVIAIISVLSVMGVNTINNFRKEASLDNAANEMVSMIRVARSKSMNGEVLIDLYGEPEKETVFSETGLPEYGIEIFLNGYKLIRRYIKADEEFYTKEDVPDGVFLNDDYIFVPEGYFYFARITGTSSSQTINIIEKGGSAGREITISEDFKIVIEKI</sequence>
<protein>
    <recommendedName>
        <fullName evidence="4">Prepilin-type N-terminal cleavage/methylation domain-containing protein</fullName>
    </recommendedName>
</protein>
<keyword evidence="1" id="KW-0472">Membrane</keyword>
<dbReference type="NCBIfam" id="TIGR02532">
    <property type="entry name" value="IV_pilin_GFxxxE"/>
    <property type="match status" value="1"/>
</dbReference>